<proteinExistence type="predicted"/>
<dbReference type="RefSeq" id="WP_162936979.1">
    <property type="nucleotide sequence ID" value="NZ_BBJU01000024.1"/>
</dbReference>
<accession>A0A081D014</accession>
<gene>
    <name evidence="1" type="ORF">RRU01S_24_01360</name>
</gene>
<dbReference type="GeneID" id="44157378"/>
<organism evidence="1 2">
    <name type="scientific">Agrobacterium rubi TR3 = NBRC 13261</name>
    <dbReference type="NCBI Taxonomy" id="1368415"/>
    <lineage>
        <taxon>Bacteria</taxon>
        <taxon>Pseudomonadati</taxon>
        <taxon>Pseudomonadota</taxon>
        <taxon>Alphaproteobacteria</taxon>
        <taxon>Hyphomicrobiales</taxon>
        <taxon>Rhizobiaceae</taxon>
        <taxon>Rhizobium/Agrobacterium group</taxon>
        <taxon>Agrobacterium</taxon>
    </lineage>
</organism>
<evidence type="ECO:0000313" key="2">
    <source>
        <dbReference type="Proteomes" id="UP000028701"/>
    </source>
</evidence>
<sequence>MTISLEIQREELRAEFRNACDPAERRRIAAELEMVQAELATIEAEQDGRISAEPPF</sequence>
<name>A0A081D014_9HYPH</name>
<comment type="caution">
    <text evidence="1">The sequence shown here is derived from an EMBL/GenBank/DDBJ whole genome shotgun (WGS) entry which is preliminary data.</text>
</comment>
<reference evidence="1 2" key="1">
    <citation type="submission" date="2014-08" db="EMBL/GenBank/DDBJ databases">
        <title>Whole genome shotgun sequence of Rhizobium rubi NBRC 13261.</title>
        <authorList>
            <person name="Katano-Makiyama Y."/>
            <person name="Hosoyama A."/>
            <person name="Hashimoto M."/>
            <person name="Hosoyama Y."/>
            <person name="Noguchi M."/>
            <person name="Tsuchikane K."/>
            <person name="Uohara A."/>
            <person name="Ohji S."/>
            <person name="Ichikawa N."/>
            <person name="Kimura A."/>
            <person name="Yamazoe A."/>
            <person name="Fujita N."/>
        </authorList>
    </citation>
    <scope>NUCLEOTIDE SEQUENCE [LARGE SCALE GENOMIC DNA]</scope>
    <source>
        <strain evidence="1 2">NBRC 13261</strain>
    </source>
</reference>
<evidence type="ECO:0000313" key="1">
    <source>
        <dbReference type="EMBL" id="GAK72260.1"/>
    </source>
</evidence>
<dbReference type="EMBL" id="BBJU01000024">
    <property type="protein sequence ID" value="GAK72260.1"/>
    <property type="molecule type" value="Genomic_DNA"/>
</dbReference>
<dbReference type="AlphaFoldDB" id="A0A081D014"/>
<dbReference type="Proteomes" id="UP000028701">
    <property type="component" value="Unassembled WGS sequence"/>
</dbReference>
<protein>
    <submittedName>
        <fullName evidence="1">Uncharacterized protein</fullName>
    </submittedName>
</protein>